<feature type="compositionally biased region" description="Low complexity" evidence="3">
    <location>
        <begin position="371"/>
        <end position="397"/>
    </location>
</feature>
<comment type="subcellular location">
    <subcellularLocation>
        <location evidence="1">Membrane</location>
    </subcellularLocation>
</comment>
<evidence type="ECO:0000313" key="5">
    <source>
        <dbReference type="EMBL" id="OEU17988.1"/>
    </source>
</evidence>
<evidence type="ECO:0000256" key="2">
    <source>
        <dbReference type="ARBA" id="ARBA00023136"/>
    </source>
</evidence>
<keyword evidence="6" id="KW-1185">Reference proteome</keyword>
<dbReference type="Pfam" id="PF16016">
    <property type="entry name" value="VASt"/>
    <property type="match status" value="1"/>
</dbReference>
<evidence type="ECO:0000256" key="3">
    <source>
        <dbReference type="SAM" id="MobiDB-lite"/>
    </source>
</evidence>
<dbReference type="InterPro" id="IPR031968">
    <property type="entry name" value="VASt"/>
</dbReference>
<protein>
    <submittedName>
        <fullName evidence="5">Putative chitinase</fullName>
    </submittedName>
</protein>
<gene>
    <name evidence="5" type="primary">CHI2</name>
    <name evidence="5" type="ORF">FRACYDRAFT_238419</name>
</gene>
<dbReference type="AlphaFoldDB" id="A0A1E7FIK2"/>
<dbReference type="OrthoDB" id="49226at2759"/>
<evidence type="ECO:0000313" key="6">
    <source>
        <dbReference type="Proteomes" id="UP000095751"/>
    </source>
</evidence>
<dbReference type="KEGG" id="fcy:FRACYDRAFT_238419"/>
<organism evidence="5 6">
    <name type="scientific">Fragilariopsis cylindrus CCMP1102</name>
    <dbReference type="NCBI Taxonomy" id="635003"/>
    <lineage>
        <taxon>Eukaryota</taxon>
        <taxon>Sar</taxon>
        <taxon>Stramenopiles</taxon>
        <taxon>Ochrophyta</taxon>
        <taxon>Bacillariophyta</taxon>
        <taxon>Bacillariophyceae</taxon>
        <taxon>Bacillariophycidae</taxon>
        <taxon>Bacillariales</taxon>
        <taxon>Bacillariaceae</taxon>
        <taxon>Fragilariopsis</taxon>
    </lineage>
</organism>
<evidence type="ECO:0000259" key="4">
    <source>
        <dbReference type="PROSITE" id="PS51778"/>
    </source>
</evidence>
<feature type="region of interest" description="Disordered" evidence="3">
    <location>
        <begin position="369"/>
        <end position="437"/>
    </location>
</feature>
<dbReference type="InParanoid" id="A0A1E7FIK2"/>
<name>A0A1E7FIK2_9STRA</name>
<feature type="compositionally biased region" description="Low complexity" evidence="3">
    <location>
        <begin position="568"/>
        <end position="585"/>
    </location>
</feature>
<feature type="domain" description="VASt" evidence="4">
    <location>
        <begin position="500"/>
        <end position="715"/>
    </location>
</feature>
<dbReference type="Proteomes" id="UP000095751">
    <property type="component" value="Unassembled WGS sequence"/>
</dbReference>
<dbReference type="GO" id="GO:0016020">
    <property type="term" value="C:membrane"/>
    <property type="evidence" value="ECO:0007669"/>
    <property type="project" value="UniProtKB-SubCell"/>
</dbReference>
<keyword evidence="2" id="KW-0472">Membrane</keyword>
<feature type="region of interest" description="Disordered" evidence="3">
    <location>
        <begin position="218"/>
        <end position="245"/>
    </location>
</feature>
<feature type="region of interest" description="Disordered" evidence="3">
    <location>
        <begin position="1"/>
        <end position="68"/>
    </location>
</feature>
<dbReference type="PANTHER" id="PTHR47666">
    <property type="entry name" value="PROTEIN VASCULAR ASSOCIATED DEATH 1, CHLOROPLASTIC"/>
    <property type="match status" value="1"/>
</dbReference>
<feature type="region of interest" description="Disordered" evidence="3">
    <location>
        <begin position="559"/>
        <end position="586"/>
    </location>
</feature>
<accession>A0A1E7FIK2</accession>
<evidence type="ECO:0000256" key="1">
    <source>
        <dbReference type="ARBA" id="ARBA00004370"/>
    </source>
</evidence>
<dbReference type="PROSITE" id="PS51778">
    <property type="entry name" value="VAST"/>
    <property type="match status" value="1"/>
</dbReference>
<reference evidence="5 6" key="1">
    <citation type="submission" date="2016-09" db="EMBL/GenBank/DDBJ databases">
        <title>Extensive genetic diversity and differential bi-allelic expression allows diatom success in the polar Southern Ocean.</title>
        <authorList>
            <consortium name="DOE Joint Genome Institute"/>
            <person name="Mock T."/>
            <person name="Otillar R.P."/>
            <person name="Strauss J."/>
            <person name="Dupont C."/>
            <person name="Frickenhaus S."/>
            <person name="Maumus F."/>
            <person name="Mcmullan M."/>
            <person name="Sanges R."/>
            <person name="Schmutz J."/>
            <person name="Toseland A."/>
            <person name="Valas R."/>
            <person name="Veluchamy A."/>
            <person name="Ward B.J."/>
            <person name="Allen A."/>
            <person name="Barry K."/>
            <person name="Falciatore A."/>
            <person name="Ferrante M."/>
            <person name="Fortunato A.E."/>
            <person name="Gloeckner G."/>
            <person name="Gruber A."/>
            <person name="Hipkin R."/>
            <person name="Janech M."/>
            <person name="Kroth P."/>
            <person name="Leese F."/>
            <person name="Lindquist E."/>
            <person name="Lyon B.R."/>
            <person name="Martin J."/>
            <person name="Mayer C."/>
            <person name="Parker M."/>
            <person name="Quesneville H."/>
            <person name="Raymond J."/>
            <person name="Uhlig C."/>
            <person name="Valentin K.U."/>
            <person name="Worden A.Z."/>
            <person name="Armbrust E.V."/>
            <person name="Bowler C."/>
            <person name="Green B."/>
            <person name="Moulton V."/>
            <person name="Van Oosterhout C."/>
            <person name="Grigoriev I."/>
        </authorList>
    </citation>
    <scope>NUCLEOTIDE SEQUENCE [LARGE SCALE GENOMIC DNA]</scope>
    <source>
        <strain evidence="5 6">CCMP1102</strain>
    </source>
</reference>
<dbReference type="PANTHER" id="PTHR47666:SF1">
    <property type="entry name" value="PROTEIN VASCULAR ASSOCIATED DEATH 1, CHLOROPLASTIC"/>
    <property type="match status" value="1"/>
</dbReference>
<feature type="compositionally biased region" description="Low complexity" evidence="3">
    <location>
        <begin position="51"/>
        <end position="68"/>
    </location>
</feature>
<feature type="compositionally biased region" description="Polar residues" evidence="3">
    <location>
        <begin position="1"/>
        <end position="11"/>
    </location>
</feature>
<dbReference type="EMBL" id="KV784357">
    <property type="protein sequence ID" value="OEU17988.1"/>
    <property type="molecule type" value="Genomic_DNA"/>
</dbReference>
<proteinExistence type="predicted"/>
<sequence>MQSTMSPSDTSMDIGDVEQAIMSHQKQTKPEDEDEEVEVLLSPSSPPPPSSTTTTTSPTSTSTIKTSSVIPSSSSSAIATSSNTIEHKIGGVIYEEFKCQHNNFTGLLKVGPLGILFLGKFLLFEWTVIIKWEEVQKVKRKLIGNQKWTAIRIDTSGGSNGNPNPHVYDFESFFDYHKALEVLITLHNDSMLTGAIENNPHNPRMSINQSLLLSSITGGSTGNGSNGNGDLKSSRPLLRRTNSNPSQQISTLFNFDDIPLAATAIAATTTNENNNVDNNEYNRKAMEDLQKQYYCHTNTNETIAAATAAAISASTSGSTTTTTTAAAVTTRTNKIKGGRDEADTTSVISSRRSVMSAATAPAGMSYNVVVGDNSNSKKGSSDNNSVSSSSSSSVCSSPPRRHFMRRDTSMSIATINESGGDDDDTGGDDTGGGNESVVIVDNDNIMVQNEDKEQLKDDVVVSSFNKEQQQQQIRSEWNKAYDEFIQNYTGKGEIAIEDRELQIDSNNGNNGNGSDDDMLELFVNNFINDDADHSMSSFMIDIVHDRDLKVSKWVIETNEIETEDDSGDASGSSGAGGDQQQQQQQPQIYKRIIEYTHPVNAPMAPPQAKAKKEQILKKYHNCGIIIETKTFVSDVPMTDFFYVTDTICISLPTSSSDDDDDDKTNQKRCKLILNIRFDIVFVKSTYFRSLIYCTTKNEMQQFMMNFTEYIIAKLAVLPPSLKGISTTKKATTNETDYSTSAAAIINPITTKEIISSSSSSSNQPARGVASSSKIAATITTNDNNSSNNWNWWWKILSFILLILIAKFQIQILNEIKSIRIEIQQQREQQQQVPEQCKLNNVE</sequence>